<dbReference type="EMBL" id="JBCEVZ010000002">
    <property type="protein sequence ID" value="MEL5992888.1"/>
    <property type="molecule type" value="Genomic_DNA"/>
</dbReference>
<evidence type="ECO:0000256" key="1">
    <source>
        <dbReference type="SAM" id="Phobius"/>
    </source>
</evidence>
<feature type="transmembrane region" description="Helical" evidence="1">
    <location>
        <begin position="54"/>
        <end position="72"/>
    </location>
</feature>
<gene>
    <name evidence="2" type="ORF">AAFH49_01625</name>
</gene>
<protein>
    <submittedName>
        <fullName evidence="2">Uncharacterized protein</fullName>
    </submittedName>
</protein>
<accession>A0ABU9LSJ6</accession>
<organism evidence="2 3">
    <name type="scientific">Hymenobacter segetis</name>
    <dbReference type="NCBI Taxonomy" id="2025509"/>
    <lineage>
        <taxon>Bacteria</taxon>
        <taxon>Pseudomonadati</taxon>
        <taxon>Bacteroidota</taxon>
        <taxon>Cytophagia</taxon>
        <taxon>Cytophagales</taxon>
        <taxon>Hymenobacteraceae</taxon>
        <taxon>Hymenobacter</taxon>
    </lineage>
</organism>
<proteinExistence type="predicted"/>
<dbReference type="Proteomes" id="UP001479606">
    <property type="component" value="Unassembled WGS sequence"/>
</dbReference>
<feature type="transmembrane region" description="Helical" evidence="1">
    <location>
        <begin position="110"/>
        <end position="131"/>
    </location>
</feature>
<feature type="transmembrane region" description="Helical" evidence="1">
    <location>
        <begin position="174"/>
        <end position="194"/>
    </location>
</feature>
<feature type="transmembrane region" description="Helical" evidence="1">
    <location>
        <begin position="28"/>
        <end position="48"/>
    </location>
</feature>
<keyword evidence="1" id="KW-0812">Transmembrane</keyword>
<reference evidence="2 3" key="1">
    <citation type="journal article" date="2018" name="Arch. Microbiol.">
        <title>Hymenobacter segetis sp. nov., isolated from soil.</title>
        <authorList>
            <person name="Ten L.N."/>
            <person name="Lim S.J."/>
            <person name="Kim B.O."/>
            <person name="Kang I.K."/>
            <person name="Jung H.Y."/>
        </authorList>
    </citation>
    <scope>NUCLEOTIDE SEQUENCE [LARGE SCALE GENOMIC DNA]</scope>
    <source>
        <strain evidence="2 3">S7-3-11</strain>
    </source>
</reference>
<dbReference type="RefSeq" id="WP_342295486.1">
    <property type="nucleotide sequence ID" value="NZ_JBCEVZ010000002.1"/>
</dbReference>
<evidence type="ECO:0000313" key="2">
    <source>
        <dbReference type="EMBL" id="MEL5992888.1"/>
    </source>
</evidence>
<keyword evidence="3" id="KW-1185">Reference proteome</keyword>
<keyword evidence="1" id="KW-0472">Membrane</keyword>
<sequence length="221" mass="24217">MTFMQLSILVPMVVVWQRRKHFPPPVKLLSWYVYISAFFVISARLAAIYLHNNLYFLTGFNVTKMLLFAAVYRLVLTSPRMRRVLTIATVVALCTVAGALAFGAAQALPVSRVVQCALLAGFALAYLEQLLNRADNRRLSQDSLGLLSLGQLIYSATTVSVFSLEVAIQDSWPVFHLFSDIFMASAGLALNYFLTLAFLRATPDIPAPAAVAVAGGRLVVS</sequence>
<feature type="transmembrane region" description="Helical" evidence="1">
    <location>
        <begin position="143"/>
        <end position="168"/>
    </location>
</feature>
<evidence type="ECO:0000313" key="3">
    <source>
        <dbReference type="Proteomes" id="UP001479606"/>
    </source>
</evidence>
<feature type="transmembrane region" description="Helical" evidence="1">
    <location>
        <begin position="84"/>
        <end position="104"/>
    </location>
</feature>
<keyword evidence="1" id="KW-1133">Transmembrane helix</keyword>
<name>A0ABU9LSJ6_9BACT</name>
<comment type="caution">
    <text evidence="2">The sequence shown here is derived from an EMBL/GenBank/DDBJ whole genome shotgun (WGS) entry which is preliminary data.</text>
</comment>